<dbReference type="GeneID" id="93734959"/>
<dbReference type="Proteomes" id="UP000042738">
    <property type="component" value="Chromosome"/>
</dbReference>
<evidence type="ECO:0000256" key="2">
    <source>
        <dbReference type="SAM" id="SignalP"/>
    </source>
</evidence>
<feature type="signal peptide" evidence="2">
    <location>
        <begin position="1"/>
        <end position="20"/>
    </location>
</feature>
<evidence type="ECO:0000313" key="3">
    <source>
        <dbReference type="EMBL" id="QLH61675.1"/>
    </source>
</evidence>
<protein>
    <submittedName>
        <fullName evidence="3">DUF2570 domain-containing protein</fullName>
    </submittedName>
</protein>
<feature type="region of interest" description="Disordered" evidence="1">
    <location>
        <begin position="97"/>
        <end position="145"/>
    </location>
</feature>
<feature type="compositionally biased region" description="Polar residues" evidence="1">
    <location>
        <begin position="126"/>
        <end position="135"/>
    </location>
</feature>
<keyword evidence="2" id="KW-0732">Signal</keyword>
<dbReference type="STRING" id="138074.SYMBAF_160359"/>
<dbReference type="EMBL" id="CP050855">
    <property type="protein sequence ID" value="QLH61675.1"/>
    <property type="molecule type" value="Genomic_DNA"/>
</dbReference>
<reference evidence="3 4" key="1">
    <citation type="journal article" date="2014" name="Genome Announc.">
        <title>Whole-Genome Sequence of Serratia symbiotica Strain CWBI-2.3T, a Free-Living Symbiont of the Black Bean Aphid Aphis fabae.</title>
        <authorList>
            <person name="Foray V."/>
            <person name="Grigorescu A.S."/>
            <person name="Sabri A."/>
            <person name="Haubruge E."/>
            <person name="Lognay G."/>
            <person name="Francis F."/>
            <person name="Fauconnier M.L."/>
            <person name="Hance T."/>
            <person name="Thonart P."/>
        </authorList>
    </citation>
    <scope>NUCLEOTIDE SEQUENCE [LARGE SCALE GENOMIC DNA]</scope>
    <source>
        <strain evidence="3">CWBI-2.3</strain>
    </source>
</reference>
<dbReference type="RefSeq" id="WP_040264577.1">
    <property type="nucleotide sequence ID" value="NZ_CP050855.1"/>
</dbReference>
<feature type="chain" id="PRO_5030002371" evidence="2">
    <location>
        <begin position="21"/>
        <end position="145"/>
    </location>
</feature>
<proteinExistence type="predicted"/>
<evidence type="ECO:0000256" key="1">
    <source>
        <dbReference type="SAM" id="MobiDB-lite"/>
    </source>
</evidence>
<name>A0A068Z7E9_9GAMM</name>
<dbReference type="AlphaFoldDB" id="A0A068Z7E9"/>
<evidence type="ECO:0000313" key="4">
    <source>
        <dbReference type="Proteomes" id="UP000042738"/>
    </source>
</evidence>
<feature type="compositionally biased region" description="Low complexity" evidence="1">
    <location>
        <begin position="106"/>
        <end position="120"/>
    </location>
</feature>
<sequence length="145" mass="15562">MKITAILCALLALASGGLLWQTHQRGKDSVRNEALSREVKSNGEVLGELRALTADAREVLAQLRTTEQQRNAQGEMRRENMRDAIKDDTCANTVVPASVSNSLQHRTAAATNENRARTGAGKPDGSNASAGTDRSGNVGRDSYLE</sequence>
<gene>
    <name evidence="3" type="ORF">SYMBAF_00250</name>
</gene>
<organism evidence="3 4">
    <name type="scientific">Serratia symbiotica</name>
    <dbReference type="NCBI Taxonomy" id="138074"/>
    <lineage>
        <taxon>Bacteria</taxon>
        <taxon>Pseudomonadati</taxon>
        <taxon>Pseudomonadota</taxon>
        <taxon>Gammaproteobacteria</taxon>
        <taxon>Enterobacterales</taxon>
        <taxon>Yersiniaceae</taxon>
        <taxon>Serratia</taxon>
    </lineage>
</organism>
<accession>A0A068Z7E9</accession>